<accession>A0ABY2BE94</accession>
<dbReference type="RefSeq" id="WP_132192021.1">
    <property type="nucleotide sequence ID" value="NZ_SLWM01000013.1"/>
</dbReference>
<comment type="caution">
    <text evidence="2">The sequence shown here is derived from an EMBL/GenBank/DDBJ whole genome shotgun (WGS) entry which is preliminary data.</text>
</comment>
<evidence type="ECO:0000313" key="2">
    <source>
        <dbReference type="EMBL" id="TCO17777.1"/>
    </source>
</evidence>
<organism evidence="2 3">
    <name type="scientific">Kribbella orskensis</name>
    <dbReference type="NCBI Taxonomy" id="2512216"/>
    <lineage>
        <taxon>Bacteria</taxon>
        <taxon>Bacillati</taxon>
        <taxon>Actinomycetota</taxon>
        <taxon>Actinomycetes</taxon>
        <taxon>Propionibacteriales</taxon>
        <taxon>Kribbellaceae</taxon>
        <taxon>Kribbella</taxon>
    </lineage>
</organism>
<evidence type="ECO:0000256" key="1">
    <source>
        <dbReference type="SAM" id="SignalP"/>
    </source>
</evidence>
<proteinExistence type="predicted"/>
<evidence type="ECO:0000313" key="3">
    <source>
        <dbReference type="Proteomes" id="UP000295818"/>
    </source>
</evidence>
<feature type="signal peptide" evidence="1">
    <location>
        <begin position="1"/>
        <end position="19"/>
    </location>
</feature>
<sequence>MRKKLITLVATLFAALTMAAVGASTAMADSPHYVKGPTATVEGNSLVVEWKAAGLGNTVTTVDFNLTGTVDTTSQCFTKSGNPVNGVPKTETINVNATGTFPVRNGQTTGSLTIAPISTLTCTGNQNVVILSAAFDLTLTGDDLPPVHLTGP</sequence>
<gene>
    <name evidence="2" type="ORF">EV644_1137</name>
</gene>
<dbReference type="EMBL" id="SLWM01000013">
    <property type="protein sequence ID" value="TCO17777.1"/>
    <property type="molecule type" value="Genomic_DNA"/>
</dbReference>
<protein>
    <submittedName>
        <fullName evidence="2">Uncharacterized protein</fullName>
    </submittedName>
</protein>
<feature type="chain" id="PRO_5045974432" evidence="1">
    <location>
        <begin position="20"/>
        <end position="152"/>
    </location>
</feature>
<keyword evidence="1" id="KW-0732">Signal</keyword>
<reference evidence="2 3" key="1">
    <citation type="journal article" date="2015" name="Stand. Genomic Sci.">
        <title>Genomic Encyclopedia of Bacterial and Archaeal Type Strains, Phase III: the genomes of soil and plant-associated and newly described type strains.</title>
        <authorList>
            <person name="Whitman W.B."/>
            <person name="Woyke T."/>
            <person name="Klenk H.P."/>
            <person name="Zhou Y."/>
            <person name="Lilburn T.G."/>
            <person name="Beck B.J."/>
            <person name="De Vos P."/>
            <person name="Vandamme P."/>
            <person name="Eisen J.A."/>
            <person name="Garrity G."/>
            <person name="Hugenholtz P."/>
            <person name="Kyrpides N.C."/>
        </authorList>
    </citation>
    <scope>NUCLEOTIDE SEQUENCE [LARGE SCALE GENOMIC DNA]</scope>
    <source>
        <strain evidence="2 3">VKM Ac-2538</strain>
    </source>
</reference>
<keyword evidence="3" id="KW-1185">Reference proteome</keyword>
<name>A0ABY2BE94_9ACTN</name>
<dbReference type="Proteomes" id="UP000295818">
    <property type="component" value="Unassembled WGS sequence"/>
</dbReference>